<evidence type="ECO:0000313" key="2">
    <source>
        <dbReference type="Proteomes" id="UP000837857"/>
    </source>
</evidence>
<name>A0ABN8HVG5_9NEOP</name>
<protein>
    <recommendedName>
        <fullName evidence="3">Secreted protein</fullName>
    </recommendedName>
</protein>
<organism evidence="1 2">
    <name type="scientific">Iphiclides podalirius</name>
    <name type="common">scarce swallowtail</name>
    <dbReference type="NCBI Taxonomy" id="110791"/>
    <lineage>
        <taxon>Eukaryota</taxon>
        <taxon>Metazoa</taxon>
        <taxon>Ecdysozoa</taxon>
        <taxon>Arthropoda</taxon>
        <taxon>Hexapoda</taxon>
        <taxon>Insecta</taxon>
        <taxon>Pterygota</taxon>
        <taxon>Neoptera</taxon>
        <taxon>Endopterygota</taxon>
        <taxon>Lepidoptera</taxon>
        <taxon>Glossata</taxon>
        <taxon>Ditrysia</taxon>
        <taxon>Papilionoidea</taxon>
        <taxon>Papilionidae</taxon>
        <taxon>Papilioninae</taxon>
        <taxon>Iphiclides</taxon>
    </lineage>
</organism>
<feature type="non-terminal residue" evidence="1">
    <location>
        <position position="114"/>
    </location>
</feature>
<accession>A0ABN8HVG5</accession>
<evidence type="ECO:0008006" key="3">
    <source>
        <dbReference type="Google" id="ProtNLM"/>
    </source>
</evidence>
<sequence>MAWRACGRRMVGAWTVRRSGSDPMPGAISPFLSVLSLSLSVLRLLVPLLLARLRLRQTCYVITVGAHSGKFSVSWRVAATLSSRQHCARVIGRTVRTASDIRPVKFMNWVLKFV</sequence>
<dbReference type="EMBL" id="OW152824">
    <property type="protein sequence ID" value="CAH2040528.1"/>
    <property type="molecule type" value="Genomic_DNA"/>
</dbReference>
<keyword evidence="2" id="KW-1185">Reference proteome</keyword>
<proteinExistence type="predicted"/>
<evidence type="ECO:0000313" key="1">
    <source>
        <dbReference type="EMBL" id="CAH2040528.1"/>
    </source>
</evidence>
<reference evidence="1" key="1">
    <citation type="submission" date="2022-03" db="EMBL/GenBank/DDBJ databases">
        <authorList>
            <person name="Martin H S."/>
        </authorList>
    </citation>
    <scope>NUCLEOTIDE SEQUENCE</scope>
</reference>
<dbReference type="Proteomes" id="UP000837857">
    <property type="component" value="Chromosome 12"/>
</dbReference>
<gene>
    <name evidence="1" type="ORF">IPOD504_LOCUS2633</name>
</gene>